<dbReference type="GO" id="GO:0008270">
    <property type="term" value="F:zinc ion binding"/>
    <property type="evidence" value="ECO:0007669"/>
    <property type="project" value="UniProtKB-KW"/>
</dbReference>
<dbReference type="EMBL" id="KN714696">
    <property type="protein sequence ID" value="KUI57145.1"/>
    <property type="molecule type" value="Genomic_DNA"/>
</dbReference>
<dbReference type="InterPro" id="IPR013083">
    <property type="entry name" value="Znf_RING/FYVE/PHD"/>
</dbReference>
<dbReference type="InterPro" id="IPR004575">
    <property type="entry name" value="MAT1/Tfb3"/>
</dbReference>
<dbReference type="GO" id="GO:0006357">
    <property type="term" value="P:regulation of transcription by RNA polymerase II"/>
    <property type="evidence" value="ECO:0007669"/>
    <property type="project" value="TreeGrafter"/>
</dbReference>
<evidence type="ECO:0000313" key="13">
    <source>
        <dbReference type="Proteomes" id="UP000078576"/>
    </source>
</evidence>
<evidence type="ECO:0000256" key="8">
    <source>
        <dbReference type="ARBA" id="ARBA00033277"/>
    </source>
</evidence>
<dbReference type="PANTHER" id="PTHR12683:SF13">
    <property type="entry name" value="CDK-ACTIVATING KINASE ASSEMBLY FACTOR MAT1"/>
    <property type="match status" value="1"/>
</dbReference>
<evidence type="ECO:0000256" key="2">
    <source>
        <dbReference type="ARBA" id="ARBA00022257"/>
    </source>
</evidence>
<feature type="compositionally biased region" description="Basic and acidic residues" evidence="10">
    <location>
        <begin position="394"/>
        <end position="405"/>
    </location>
</feature>
<name>A0A194UZP0_CYTMA</name>
<dbReference type="Gene3D" id="3.30.40.10">
    <property type="entry name" value="Zinc/RING finger domain, C3HC4 (zinc finger)"/>
    <property type="match status" value="1"/>
</dbReference>
<keyword evidence="13" id="KW-1185">Reference proteome</keyword>
<feature type="region of interest" description="Disordered" evidence="10">
    <location>
        <begin position="394"/>
        <end position="437"/>
    </location>
</feature>
<evidence type="ECO:0000256" key="10">
    <source>
        <dbReference type="SAM" id="MobiDB-lite"/>
    </source>
</evidence>
<feature type="compositionally biased region" description="Basic and acidic residues" evidence="10">
    <location>
        <begin position="422"/>
        <end position="437"/>
    </location>
</feature>
<dbReference type="NCBIfam" id="TIGR00570">
    <property type="entry name" value="cdk7"/>
    <property type="match status" value="1"/>
</dbReference>
<dbReference type="GO" id="GO:0005675">
    <property type="term" value="C:transcription factor TFIIH holo complex"/>
    <property type="evidence" value="ECO:0007669"/>
    <property type="project" value="InterPro"/>
</dbReference>
<evidence type="ECO:0000259" key="11">
    <source>
        <dbReference type="PROSITE" id="PS50089"/>
    </source>
</evidence>
<keyword evidence="6" id="KW-0539">Nucleus</keyword>
<dbReference type="OrthoDB" id="5963at2759"/>
<dbReference type="Proteomes" id="UP000078576">
    <property type="component" value="Unassembled WGS sequence"/>
</dbReference>
<keyword evidence="4 9" id="KW-0863">Zinc-finger</keyword>
<sequence length="437" mass="48655">MSRKPNTGPIPASSSASSAAPISTSLTNQSGEEQCPICKTLRYMNKSMRFLINPECYHALCNNCVDRLFENGPNQCPYIGCHKTLRKKAFREPTFGDLSVEREVDIRRRVAAVFNKTEDEFEDLASFNEYLEMVESLTMDLVYGAAGAQGAAEEKLLQWEEHHRAEIERNKRAGEKARESTRRQIAAEKEAARQRRMEAVRAEEEEKLERVRQREEDLDTLARAPQGQAARVMLKKRGQHRKEELAASEAAALRRAAAAAGGGLSIRGLKKKGGDAGGSGSGSDADSGPYDPFGRLDLRSSRYELQREYKNPFLDGARRDHKYTAGGYDLQEYYSRSMFEAFAGLAVFIGDEKETGQVGVDLRDIATEGAGLAAGQADGPADEKAKREVKREITEIKKETDRETAEASLKQEAQQQFQGPVVKKEEPVTVKMEVDDY</sequence>
<dbReference type="PANTHER" id="PTHR12683">
    <property type="entry name" value="CDK-ACTIVATING KINASE ASSEMBLY FACTOR MAT1"/>
    <property type="match status" value="1"/>
</dbReference>
<dbReference type="STRING" id="694573.A0A194UZP0"/>
<feature type="region of interest" description="Disordered" evidence="10">
    <location>
        <begin position="266"/>
        <end position="293"/>
    </location>
</feature>
<evidence type="ECO:0000256" key="9">
    <source>
        <dbReference type="PROSITE-ProRule" id="PRU00175"/>
    </source>
</evidence>
<dbReference type="Pfam" id="PF06391">
    <property type="entry name" value="MAT1"/>
    <property type="match status" value="1"/>
</dbReference>
<organism evidence="12 13">
    <name type="scientific">Cytospora mali</name>
    <name type="common">Apple Valsa canker fungus</name>
    <name type="synonym">Valsa mali</name>
    <dbReference type="NCBI Taxonomy" id="578113"/>
    <lineage>
        <taxon>Eukaryota</taxon>
        <taxon>Fungi</taxon>
        <taxon>Dikarya</taxon>
        <taxon>Ascomycota</taxon>
        <taxon>Pezizomycotina</taxon>
        <taxon>Sordariomycetes</taxon>
        <taxon>Sordariomycetidae</taxon>
        <taxon>Diaporthales</taxon>
        <taxon>Cytosporaceae</taxon>
        <taxon>Cytospora</taxon>
    </lineage>
</organism>
<evidence type="ECO:0000313" key="12">
    <source>
        <dbReference type="EMBL" id="KUI57145.1"/>
    </source>
</evidence>
<dbReference type="SUPFAM" id="SSF57850">
    <property type="entry name" value="RING/U-box"/>
    <property type="match status" value="1"/>
</dbReference>
<dbReference type="InterPro" id="IPR001841">
    <property type="entry name" value="Znf_RING"/>
</dbReference>
<dbReference type="InterPro" id="IPR017907">
    <property type="entry name" value="Znf_RING_CS"/>
</dbReference>
<evidence type="ECO:0000256" key="1">
    <source>
        <dbReference type="ARBA" id="ARBA00004123"/>
    </source>
</evidence>
<dbReference type="AlphaFoldDB" id="A0A194UZP0"/>
<evidence type="ECO:0000256" key="5">
    <source>
        <dbReference type="ARBA" id="ARBA00022833"/>
    </source>
</evidence>
<proteinExistence type="predicted"/>
<evidence type="ECO:0000256" key="6">
    <source>
        <dbReference type="ARBA" id="ARBA00023242"/>
    </source>
</evidence>
<accession>A0A194UZP0</accession>
<keyword evidence="5" id="KW-0862">Zinc</keyword>
<comment type="subcellular location">
    <subcellularLocation>
        <location evidence="1">Nucleus</location>
    </subcellularLocation>
</comment>
<evidence type="ECO:0000256" key="4">
    <source>
        <dbReference type="ARBA" id="ARBA00022771"/>
    </source>
</evidence>
<dbReference type="GO" id="GO:0006289">
    <property type="term" value="P:nucleotide-excision repair"/>
    <property type="evidence" value="ECO:0007669"/>
    <property type="project" value="InterPro"/>
</dbReference>
<evidence type="ECO:0000256" key="7">
    <source>
        <dbReference type="ARBA" id="ARBA00029873"/>
    </source>
</evidence>
<feature type="compositionally biased region" description="Low complexity" evidence="10">
    <location>
        <begin position="9"/>
        <end position="23"/>
    </location>
</feature>
<feature type="domain" description="RING-type" evidence="11">
    <location>
        <begin position="35"/>
        <end position="77"/>
    </location>
</feature>
<feature type="region of interest" description="Disordered" evidence="10">
    <location>
        <begin position="170"/>
        <end position="237"/>
    </location>
</feature>
<evidence type="ECO:0000256" key="3">
    <source>
        <dbReference type="ARBA" id="ARBA00022723"/>
    </source>
</evidence>
<keyword evidence="3" id="KW-0479">Metal-binding</keyword>
<gene>
    <name evidence="12" type="ORF">VP1G_04412</name>
</gene>
<dbReference type="GO" id="GO:0061575">
    <property type="term" value="F:cyclin-dependent protein serine/threonine kinase activator activity"/>
    <property type="evidence" value="ECO:0007669"/>
    <property type="project" value="InterPro"/>
</dbReference>
<dbReference type="InterPro" id="IPR015877">
    <property type="entry name" value="MAT1_centre"/>
</dbReference>
<reference evidence="13" key="1">
    <citation type="submission" date="2014-12" db="EMBL/GenBank/DDBJ databases">
        <title>Genome Sequence of Valsa Canker Pathogens Uncovers a Specific Adaption of Colonization on Woody Bark.</title>
        <authorList>
            <person name="Yin Z."/>
            <person name="Liu H."/>
            <person name="Gao X."/>
            <person name="Li Z."/>
            <person name="Song N."/>
            <person name="Ke X."/>
            <person name="Dai Q."/>
            <person name="Wu Y."/>
            <person name="Sun Y."/>
            <person name="Xu J.-R."/>
            <person name="Kang Z.K."/>
            <person name="Wang L."/>
            <person name="Huang L."/>
        </authorList>
    </citation>
    <scope>NUCLEOTIDE SEQUENCE [LARGE SCALE GENOMIC DNA]</scope>
    <source>
        <strain evidence="13">SXYL134</strain>
    </source>
</reference>
<dbReference type="CDD" id="cd16573">
    <property type="entry name" value="RING-HC_TFB3-like"/>
    <property type="match status" value="1"/>
</dbReference>
<dbReference type="PROSITE" id="PS50089">
    <property type="entry name" value="ZF_RING_2"/>
    <property type="match status" value="1"/>
</dbReference>
<dbReference type="Pfam" id="PF17121">
    <property type="entry name" value="zf-C3HC4_5"/>
    <property type="match status" value="1"/>
</dbReference>
<protein>
    <recommendedName>
        <fullName evidence="2">RNA polymerase II transcription factor B subunit 3</fullName>
    </recommendedName>
    <alternativeName>
        <fullName evidence="8">RNA polymerase II transcription factor B 38 kDa subunit</fullName>
    </alternativeName>
    <alternativeName>
        <fullName evidence="7">RNA polymerase II transcription factor B p38 subunit</fullName>
    </alternativeName>
</protein>
<feature type="region of interest" description="Disordered" evidence="10">
    <location>
        <begin position="1"/>
        <end position="30"/>
    </location>
</feature>
<feature type="compositionally biased region" description="Basic and acidic residues" evidence="10">
    <location>
        <begin position="170"/>
        <end position="215"/>
    </location>
</feature>
<dbReference type="PROSITE" id="PS00518">
    <property type="entry name" value="ZF_RING_1"/>
    <property type="match status" value="1"/>
</dbReference>